<evidence type="ECO:0000313" key="1">
    <source>
        <dbReference type="EMBL" id="SLN65990.1"/>
    </source>
</evidence>
<dbReference type="RefSeq" id="WP_143515633.1">
    <property type="nucleotide sequence ID" value="NZ_FWFN01000007.1"/>
</dbReference>
<evidence type="ECO:0008006" key="3">
    <source>
        <dbReference type="Google" id="ProtNLM"/>
    </source>
</evidence>
<name>A0A1X6ZZQ3_9RHOB</name>
<dbReference type="OrthoDB" id="9816009at2"/>
<organism evidence="1 2">
    <name type="scientific">Pseudooceanicola marinus</name>
    <dbReference type="NCBI Taxonomy" id="396013"/>
    <lineage>
        <taxon>Bacteria</taxon>
        <taxon>Pseudomonadati</taxon>
        <taxon>Pseudomonadota</taxon>
        <taxon>Alphaproteobacteria</taxon>
        <taxon>Rhodobacterales</taxon>
        <taxon>Paracoccaceae</taxon>
        <taxon>Pseudooceanicola</taxon>
    </lineage>
</organism>
<dbReference type="Proteomes" id="UP000193963">
    <property type="component" value="Unassembled WGS sequence"/>
</dbReference>
<sequence length="149" mass="15951">MPVEPPNLLPRLLLAGSLLCLAAGGAVLLLARGVLPPLSLGQPNPADAAIYEYPRDSARNCDPAVFIASRGPATEVLTVRSGPGPDYRTRNALTHGDTFLVFEYRGDWAGIAYGHNREVCGALEKREVRATHRGWVHVSGISFLPGLPD</sequence>
<reference evidence="1 2" key="1">
    <citation type="submission" date="2017-03" db="EMBL/GenBank/DDBJ databases">
        <authorList>
            <person name="Afonso C.L."/>
            <person name="Miller P.J."/>
            <person name="Scott M.A."/>
            <person name="Spackman E."/>
            <person name="Goraichik I."/>
            <person name="Dimitrov K.M."/>
            <person name="Suarez D.L."/>
            <person name="Swayne D.E."/>
        </authorList>
    </citation>
    <scope>NUCLEOTIDE SEQUENCE [LARGE SCALE GENOMIC DNA]</scope>
    <source>
        <strain evidence="1 2">CECT 7751</strain>
    </source>
</reference>
<evidence type="ECO:0000313" key="2">
    <source>
        <dbReference type="Proteomes" id="UP000193963"/>
    </source>
</evidence>
<dbReference type="Gene3D" id="2.30.30.40">
    <property type="entry name" value="SH3 Domains"/>
    <property type="match status" value="1"/>
</dbReference>
<keyword evidence="2" id="KW-1185">Reference proteome</keyword>
<dbReference type="AlphaFoldDB" id="A0A1X6ZZQ3"/>
<accession>A0A1X6ZZQ3</accession>
<dbReference type="EMBL" id="FWFN01000007">
    <property type="protein sequence ID" value="SLN65990.1"/>
    <property type="molecule type" value="Genomic_DNA"/>
</dbReference>
<proteinExistence type="predicted"/>
<gene>
    <name evidence="1" type="ORF">PSM7751_03403</name>
</gene>
<protein>
    <recommendedName>
        <fullName evidence="3">Bacterial SH3 domain protein</fullName>
    </recommendedName>
</protein>